<dbReference type="Pfam" id="PF08281">
    <property type="entry name" value="Sigma70_r4_2"/>
    <property type="match status" value="1"/>
</dbReference>
<evidence type="ECO:0000256" key="4">
    <source>
        <dbReference type="ARBA" id="ARBA00023125"/>
    </source>
</evidence>
<dbReference type="InterPro" id="IPR039425">
    <property type="entry name" value="RNA_pol_sigma-70-like"/>
</dbReference>
<comment type="similarity">
    <text evidence="1 6">Belongs to the sigma-70 factor family. ECF subfamily.</text>
</comment>
<dbReference type="EMBL" id="VJON01000023">
    <property type="protein sequence ID" value="TSE33918.1"/>
    <property type="molecule type" value="Genomic_DNA"/>
</dbReference>
<dbReference type="Gene3D" id="1.10.10.10">
    <property type="entry name" value="Winged helix-like DNA-binding domain superfamily/Winged helix DNA-binding domain"/>
    <property type="match status" value="1"/>
</dbReference>
<evidence type="ECO:0000256" key="2">
    <source>
        <dbReference type="ARBA" id="ARBA00023015"/>
    </source>
</evidence>
<keyword evidence="4 6" id="KW-0238">DNA-binding</keyword>
<gene>
    <name evidence="9" type="primary">sigM</name>
    <name evidence="9" type="ORF">Tchar_01581</name>
</gene>
<evidence type="ECO:0000313" key="10">
    <source>
        <dbReference type="Proteomes" id="UP000318294"/>
    </source>
</evidence>
<dbReference type="Pfam" id="PF04542">
    <property type="entry name" value="Sigma70_r2"/>
    <property type="match status" value="1"/>
</dbReference>
<dbReference type="SUPFAM" id="SSF88659">
    <property type="entry name" value="Sigma3 and sigma4 domains of RNA polymerase sigma factors"/>
    <property type="match status" value="1"/>
</dbReference>
<dbReference type="InterPro" id="IPR000838">
    <property type="entry name" value="RNA_pol_sigma70_ECF_CS"/>
</dbReference>
<dbReference type="PANTHER" id="PTHR43133:SF8">
    <property type="entry name" value="RNA POLYMERASE SIGMA FACTOR HI_1459-RELATED"/>
    <property type="match status" value="1"/>
</dbReference>
<name>A0A554XDK2_9BURK</name>
<dbReference type="GO" id="GO:0016987">
    <property type="term" value="F:sigma factor activity"/>
    <property type="evidence" value="ECO:0007669"/>
    <property type="project" value="UniProtKB-KW"/>
</dbReference>
<dbReference type="SUPFAM" id="SSF88946">
    <property type="entry name" value="Sigma2 domain of RNA polymerase sigma factors"/>
    <property type="match status" value="1"/>
</dbReference>
<dbReference type="InterPro" id="IPR036388">
    <property type="entry name" value="WH-like_DNA-bd_sf"/>
</dbReference>
<dbReference type="InterPro" id="IPR007627">
    <property type="entry name" value="RNA_pol_sigma70_r2"/>
</dbReference>
<dbReference type="OrthoDB" id="9784272at2"/>
<evidence type="ECO:0000313" key="9">
    <source>
        <dbReference type="EMBL" id="TSE33918.1"/>
    </source>
</evidence>
<dbReference type="InterPro" id="IPR014284">
    <property type="entry name" value="RNA_pol_sigma-70_dom"/>
</dbReference>
<accession>A0A554XDK2</accession>
<organism evidence="9 10">
    <name type="scientific">Tepidimonas charontis</name>
    <dbReference type="NCBI Taxonomy" id="2267262"/>
    <lineage>
        <taxon>Bacteria</taxon>
        <taxon>Pseudomonadati</taxon>
        <taxon>Pseudomonadota</taxon>
        <taxon>Betaproteobacteria</taxon>
        <taxon>Burkholderiales</taxon>
        <taxon>Tepidimonas</taxon>
    </lineage>
</organism>
<dbReference type="InterPro" id="IPR013325">
    <property type="entry name" value="RNA_pol_sigma_r2"/>
</dbReference>
<evidence type="ECO:0000259" key="7">
    <source>
        <dbReference type="Pfam" id="PF04542"/>
    </source>
</evidence>
<dbReference type="GO" id="GO:0003677">
    <property type="term" value="F:DNA binding"/>
    <property type="evidence" value="ECO:0007669"/>
    <property type="project" value="UniProtKB-KW"/>
</dbReference>
<dbReference type="Gene3D" id="1.10.1740.10">
    <property type="match status" value="1"/>
</dbReference>
<evidence type="ECO:0000256" key="5">
    <source>
        <dbReference type="ARBA" id="ARBA00023163"/>
    </source>
</evidence>
<feature type="domain" description="RNA polymerase sigma-70 region 2" evidence="7">
    <location>
        <begin position="17"/>
        <end position="78"/>
    </location>
</feature>
<feature type="domain" description="RNA polymerase sigma factor 70 region 4 type 2" evidence="8">
    <location>
        <begin position="110"/>
        <end position="161"/>
    </location>
</feature>
<dbReference type="InterPro" id="IPR013249">
    <property type="entry name" value="RNA_pol_sigma70_r4_t2"/>
</dbReference>
<keyword evidence="10" id="KW-1185">Reference proteome</keyword>
<dbReference type="PANTHER" id="PTHR43133">
    <property type="entry name" value="RNA POLYMERASE ECF-TYPE SIGMA FACTO"/>
    <property type="match status" value="1"/>
</dbReference>
<sequence length="205" mass="22788">MSRASVGSVEVSQWWSLHQAELRRWLVARLPTPQDAEDVLQEVFLKALRQGERLTHVAQPRAWLFEVARHALIDRQRQSVAPEPLTEELLASLPFDEVELAPVDRLAQTCLPRVLQELDAQDREAIEACDLQGMTQGSFARAKGLTLAAAKSCVQRARQRMREHMLRVCQVQLGAGGGVEDFVPRAPDGAAAAATPAHPRHGRLR</sequence>
<keyword evidence="2 6" id="KW-0805">Transcription regulation</keyword>
<evidence type="ECO:0000256" key="6">
    <source>
        <dbReference type="RuleBase" id="RU000716"/>
    </source>
</evidence>
<dbReference type="Proteomes" id="UP000318294">
    <property type="component" value="Unassembled WGS sequence"/>
</dbReference>
<protein>
    <recommendedName>
        <fullName evidence="6">RNA polymerase sigma factor</fullName>
    </recommendedName>
</protein>
<dbReference type="GO" id="GO:0006352">
    <property type="term" value="P:DNA-templated transcription initiation"/>
    <property type="evidence" value="ECO:0007669"/>
    <property type="project" value="InterPro"/>
</dbReference>
<dbReference type="AlphaFoldDB" id="A0A554XDK2"/>
<reference evidence="9 10" key="1">
    <citation type="submission" date="2019-07" db="EMBL/GenBank/DDBJ databases">
        <title>Tepidimonas charontis SPSP-6 draft genome.</title>
        <authorList>
            <person name="Da Costa M.S."/>
            <person name="Froufe H.J.C."/>
            <person name="Egas C."/>
            <person name="Albuquerque L."/>
        </authorList>
    </citation>
    <scope>NUCLEOTIDE SEQUENCE [LARGE SCALE GENOMIC DNA]</scope>
    <source>
        <strain evidence="9 10">SPSP-6</strain>
    </source>
</reference>
<keyword evidence="5 6" id="KW-0804">Transcription</keyword>
<dbReference type="InterPro" id="IPR013324">
    <property type="entry name" value="RNA_pol_sigma_r3/r4-like"/>
</dbReference>
<dbReference type="PROSITE" id="PS01063">
    <property type="entry name" value="SIGMA70_ECF"/>
    <property type="match status" value="1"/>
</dbReference>
<evidence type="ECO:0000259" key="8">
    <source>
        <dbReference type="Pfam" id="PF08281"/>
    </source>
</evidence>
<dbReference type="RefSeq" id="WP_144328527.1">
    <property type="nucleotide sequence ID" value="NZ_VJON01000023.1"/>
</dbReference>
<comment type="caution">
    <text evidence="9">The sequence shown here is derived from an EMBL/GenBank/DDBJ whole genome shotgun (WGS) entry which is preliminary data.</text>
</comment>
<dbReference type="NCBIfam" id="TIGR02937">
    <property type="entry name" value="sigma70-ECF"/>
    <property type="match status" value="1"/>
</dbReference>
<evidence type="ECO:0000256" key="1">
    <source>
        <dbReference type="ARBA" id="ARBA00010641"/>
    </source>
</evidence>
<evidence type="ECO:0000256" key="3">
    <source>
        <dbReference type="ARBA" id="ARBA00023082"/>
    </source>
</evidence>
<keyword evidence="3 6" id="KW-0731">Sigma factor</keyword>
<proteinExistence type="inferred from homology"/>